<accession>A0A147GM78</accession>
<evidence type="ECO:0008006" key="4">
    <source>
        <dbReference type="Google" id="ProtNLM"/>
    </source>
</evidence>
<feature type="region of interest" description="Disordered" evidence="1">
    <location>
        <begin position="1"/>
        <end position="21"/>
    </location>
</feature>
<dbReference type="Proteomes" id="UP000072741">
    <property type="component" value="Unassembled WGS sequence"/>
</dbReference>
<evidence type="ECO:0000313" key="3">
    <source>
        <dbReference type="Proteomes" id="UP000072741"/>
    </source>
</evidence>
<dbReference type="InterPro" id="IPR009679">
    <property type="entry name" value="Phage_186_CII-like"/>
</dbReference>
<comment type="caution">
    <text evidence="2">The sequence shown here is derived from an EMBL/GenBank/DDBJ whole genome shotgun (WGS) entry which is preliminary data.</text>
</comment>
<protein>
    <recommendedName>
        <fullName evidence="4">Phage regulatory protein CII</fullName>
    </recommendedName>
</protein>
<gene>
    <name evidence="2" type="ORF">NS331_22560</name>
</gene>
<proteinExistence type="predicted"/>
<keyword evidence="3" id="KW-1185">Reference proteome</keyword>
<reference evidence="2 3" key="1">
    <citation type="journal article" date="2016" name="Front. Microbiol.">
        <title>Genomic Resource of Rice Seed Associated Bacteria.</title>
        <authorList>
            <person name="Midha S."/>
            <person name="Bansal K."/>
            <person name="Sharma S."/>
            <person name="Kumar N."/>
            <person name="Patil P.P."/>
            <person name="Chaudhry V."/>
            <person name="Patil P.B."/>
        </authorList>
    </citation>
    <scope>NUCLEOTIDE SEQUENCE [LARGE SCALE GENOMIC DNA]</scope>
    <source>
        <strain evidence="2 3">NS331</strain>
    </source>
</reference>
<dbReference type="OrthoDB" id="6688863at2"/>
<name>A0A147GM78_9BURK</name>
<evidence type="ECO:0000313" key="2">
    <source>
        <dbReference type="EMBL" id="KTT14736.1"/>
    </source>
</evidence>
<dbReference type="EMBL" id="LDSL01000172">
    <property type="protein sequence ID" value="KTT14736.1"/>
    <property type="molecule type" value="Genomic_DNA"/>
</dbReference>
<dbReference type="AlphaFoldDB" id="A0A147GM78"/>
<dbReference type="Pfam" id="PF06892">
    <property type="entry name" value="Phage_CP76"/>
    <property type="match status" value="1"/>
</dbReference>
<organism evidence="2 3">
    <name type="scientific">Pseudacidovorax intermedius</name>
    <dbReference type="NCBI Taxonomy" id="433924"/>
    <lineage>
        <taxon>Bacteria</taxon>
        <taxon>Pseudomonadati</taxon>
        <taxon>Pseudomonadota</taxon>
        <taxon>Betaproteobacteria</taxon>
        <taxon>Burkholderiales</taxon>
        <taxon>Comamonadaceae</taxon>
        <taxon>Pseudacidovorax</taxon>
    </lineage>
</organism>
<dbReference type="RefSeq" id="WP_153012995.1">
    <property type="nucleotide sequence ID" value="NZ_LDSL01000172.1"/>
</dbReference>
<sequence>MHCSFTMSSGPGHVDNGAAPDMAGPMSMDEAVWHVVHDYEGGLDEVARHLGIPSGTLQHKVNRNNKTHYLRPEELLAAMLFTGNAHALHAMAAALGFVCTRATPDQAGGDPVEAVMRLEVAQADFIRALADAVLAGDGQVTRNQVRRAEAMGQELIASVGHAVAMLRGRMRPAPAATY</sequence>
<evidence type="ECO:0000256" key="1">
    <source>
        <dbReference type="SAM" id="MobiDB-lite"/>
    </source>
</evidence>
<dbReference type="GO" id="GO:0003677">
    <property type="term" value="F:DNA binding"/>
    <property type="evidence" value="ECO:0007669"/>
    <property type="project" value="InterPro"/>
</dbReference>